<feature type="transmembrane region" description="Helical" evidence="10">
    <location>
        <begin position="30"/>
        <end position="51"/>
    </location>
</feature>
<keyword evidence="14" id="KW-1185">Reference proteome</keyword>
<name>A0A7W9BPZ3_9SPHN</name>
<evidence type="ECO:0000256" key="4">
    <source>
        <dbReference type="ARBA" id="ARBA00022553"/>
    </source>
</evidence>
<keyword evidence="10" id="KW-0472">Membrane</keyword>
<feature type="transmembrane region" description="Helical" evidence="10">
    <location>
        <begin position="173"/>
        <end position="197"/>
    </location>
</feature>
<comment type="subcellular location">
    <subcellularLocation>
        <location evidence="2">Membrane</location>
    </subcellularLocation>
</comment>
<evidence type="ECO:0000256" key="2">
    <source>
        <dbReference type="ARBA" id="ARBA00004370"/>
    </source>
</evidence>
<dbReference type="Pfam" id="PF00512">
    <property type="entry name" value="HisKA"/>
    <property type="match status" value="1"/>
</dbReference>
<evidence type="ECO:0000256" key="8">
    <source>
        <dbReference type="ARBA" id="ARBA00022989"/>
    </source>
</evidence>
<dbReference type="InterPro" id="IPR036097">
    <property type="entry name" value="HisK_dim/P_sf"/>
</dbReference>
<dbReference type="SMART" id="SM00304">
    <property type="entry name" value="HAMP"/>
    <property type="match status" value="1"/>
</dbReference>
<dbReference type="Proteomes" id="UP000546701">
    <property type="component" value="Unassembled WGS sequence"/>
</dbReference>
<dbReference type="SUPFAM" id="SSF47384">
    <property type="entry name" value="Homodimeric domain of signal transducing histidine kinase"/>
    <property type="match status" value="1"/>
</dbReference>
<dbReference type="InterPro" id="IPR003594">
    <property type="entry name" value="HATPase_dom"/>
</dbReference>
<reference evidence="13 14" key="1">
    <citation type="submission" date="2020-08" db="EMBL/GenBank/DDBJ databases">
        <title>Genomic Encyclopedia of Type Strains, Phase IV (KMG-IV): sequencing the most valuable type-strain genomes for metagenomic binning, comparative biology and taxonomic classification.</title>
        <authorList>
            <person name="Goeker M."/>
        </authorList>
    </citation>
    <scope>NUCLEOTIDE SEQUENCE [LARGE SCALE GENOMIC DNA]</scope>
    <source>
        <strain evidence="13 14">DSM 103336</strain>
    </source>
</reference>
<dbReference type="PANTHER" id="PTHR45436:SF8">
    <property type="entry name" value="HISTIDINE KINASE"/>
    <property type="match status" value="1"/>
</dbReference>
<keyword evidence="5" id="KW-0808">Transferase</keyword>
<comment type="catalytic activity">
    <reaction evidence="1">
        <text>ATP + protein L-histidine = ADP + protein N-phospho-L-histidine.</text>
        <dbReference type="EC" id="2.7.13.3"/>
    </reaction>
</comment>
<evidence type="ECO:0000256" key="6">
    <source>
        <dbReference type="ARBA" id="ARBA00022692"/>
    </source>
</evidence>
<dbReference type="SUPFAM" id="SSF55874">
    <property type="entry name" value="ATPase domain of HSP90 chaperone/DNA topoisomerase II/histidine kinase"/>
    <property type="match status" value="1"/>
</dbReference>
<gene>
    <name evidence="13" type="ORF">FHS99_000406</name>
</gene>
<dbReference type="GO" id="GO:0005886">
    <property type="term" value="C:plasma membrane"/>
    <property type="evidence" value="ECO:0007669"/>
    <property type="project" value="TreeGrafter"/>
</dbReference>
<comment type="caution">
    <text evidence="13">The sequence shown here is derived from an EMBL/GenBank/DDBJ whole genome shotgun (WGS) entry which is preliminary data.</text>
</comment>
<dbReference type="InterPro" id="IPR050428">
    <property type="entry name" value="TCS_sensor_his_kinase"/>
</dbReference>
<evidence type="ECO:0000256" key="3">
    <source>
        <dbReference type="ARBA" id="ARBA00012438"/>
    </source>
</evidence>
<keyword evidence="6 10" id="KW-0812">Transmembrane</keyword>
<dbReference type="InterPro" id="IPR003661">
    <property type="entry name" value="HisK_dim/P_dom"/>
</dbReference>
<accession>A0A7W9BPZ3</accession>
<dbReference type="InterPro" id="IPR003660">
    <property type="entry name" value="HAMP_dom"/>
</dbReference>
<dbReference type="Pfam" id="PF02518">
    <property type="entry name" value="HATPase_c"/>
    <property type="match status" value="1"/>
</dbReference>
<dbReference type="CDD" id="cd00075">
    <property type="entry name" value="HATPase"/>
    <property type="match status" value="1"/>
</dbReference>
<dbReference type="EMBL" id="JACIJR010000001">
    <property type="protein sequence ID" value="MBB5727950.1"/>
    <property type="molecule type" value="Genomic_DNA"/>
</dbReference>
<evidence type="ECO:0000259" key="12">
    <source>
        <dbReference type="PROSITE" id="PS50885"/>
    </source>
</evidence>
<dbReference type="PANTHER" id="PTHR45436">
    <property type="entry name" value="SENSOR HISTIDINE KINASE YKOH"/>
    <property type="match status" value="1"/>
</dbReference>
<feature type="domain" description="Histidine kinase" evidence="11">
    <location>
        <begin position="259"/>
        <end position="471"/>
    </location>
</feature>
<keyword evidence="9" id="KW-0902">Two-component regulatory system</keyword>
<dbReference type="CDD" id="cd00082">
    <property type="entry name" value="HisKA"/>
    <property type="match status" value="1"/>
</dbReference>
<dbReference type="AlphaFoldDB" id="A0A7W9BPZ3"/>
<keyword evidence="7 13" id="KW-0418">Kinase</keyword>
<feature type="domain" description="HAMP" evidence="12">
    <location>
        <begin position="204"/>
        <end position="251"/>
    </location>
</feature>
<dbReference type="InterPro" id="IPR005467">
    <property type="entry name" value="His_kinase_dom"/>
</dbReference>
<evidence type="ECO:0000256" key="7">
    <source>
        <dbReference type="ARBA" id="ARBA00022777"/>
    </source>
</evidence>
<evidence type="ECO:0000313" key="13">
    <source>
        <dbReference type="EMBL" id="MBB5727950.1"/>
    </source>
</evidence>
<sequence length="482" mass="52380">MPIGRTWPLATWLRDRQGRRPIWRSTSARFLLLHLALAVGCTVPALLYVYIKTDQILLEDFQRPLEFRQSNLEKQYRIGGIDKLTLAVTSRAERAHRDRTAILLVDRHGRKLAGNLAAWPAGVGSPQDWTPTMLRHDRAAKSEEYLTLTTRLPTGHSLLLGGLLDNRVDMQTALLRGLAAAFALAIPIGLLGSVVIVHEMNRMVQAIAVVGHQVAAGDLARRATTDGSGDPVDRLRTTLNVMLDRLEVLVGEHRMLTDALAHDLRSPLTRIHIQLAHAQDDAPGLDQRPRFRAIEQEVELVLHMLESALEISRAEAGIGRGAFEAFDAGELLRGLGEIYQPLALSRTVGIAIECASGLDMLGDRGLVARAVANLIDNALKYGVGGGEILLQATAEGDAVHLVVADRANGIPADRRGDALRKFGRLDDARSSPGSGLGLSLVSAVASLHRGTFVLEDNHPGLRARLILPRNLDSSHIQQGVPS</sequence>
<dbReference type="PROSITE" id="PS50885">
    <property type="entry name" value="HAMP"/>
    <property type="match status" value="1"/>
</dbReference>
<protein>
    <recommendedName>
        <fullName evidence="3">histidine kinase</fullName>
        <ecNumber evidence="3">2.7.13.3</ecNumber>
    </recommendedName>
</protein>
<organism evidence="13 14">
    <name type="scientific">Sphingomonas prati</name>
    <dbReference type="NCBI Taxonomy" id="1843237"/>
    <lineage>
        <taxon>Bacteria</taxon>
        <taxon>Pseudomonadati</taxon>
        <taxon>Pseudomonadota</taxon>
        <taxon>Alphaproteobacteria</taxon>
        <taxon>Sphingomonadales</taxon>
        <taxon>Sphingomonadaceae</taxon>
        <taxon>Sphingomonas</taxon>
    </lineage>
</organism>
<dbReference type="Gene3D" id="1.10.287.130">
    <property type="match status" value="1"/>
</dbReference>
<dbReference type="RefSeq" id="WP_157175063.1">
    <property type="nucleotide sequence ID" value="NZ_BMJP01000001.1"/>
</dbReference>
<evidence type="ECO:0000259" key="11">
    <source>
        <dbReference type="PROSITE" id="PS50109"/>
    </source>
</evidence>
<evidence type="ECO:0000256" key="1">
    <source>
        <dbReference type="ARBA" id="ARBA00000085"/>
    </source>
</evidence>
<dbReference type="EC" id="2.7.13.3" evidence="3"/>
<proteinExistence type="predicted"/>
<keyword evidence="4" id="KW-0597">Phosphoprotein</keyword>
<keyword evidence="8 10" id="KW-1133">Transmembrane helix</keyword>
<dbReference type="Gene3D" id="3.30.565.10">
    <property type="entry name" value="Histidine kinase-like ATPase, C-terminal domain"/>
    <property type="match status" value="1"/>
</dbReference>
<dbReference type="PROSITE" id="PS50109">
    <property type="entry name" value="HIS_KIN"/>
    <property type="match status" value="1"/>
</dbReference>
<dbReference type="OrthoDB" id="9815202at2"/>
<evidence type="ECO:0000256" key="5">
    <source>
        <dbReference type="ARBA" id="ARBA00022679"/>
    </source>
</evidence>
<evidence type="ECO:0000256" key="10">
    <source>
        <dbReference type="SAM" id="Phobius"/>
    </source>
</evidence>
<evidence type="ECO:0000313" key="14">
    <source>
        <dbReference type="Proteomes" id="UP000546701"/>
    </source>
</evidence>
<dbReference type="GO" id="GO:0000155">
    <property type="term" value="F:phosphorelay sensor kinase activity"/>
    <property type="evidence" value="ECO:0007669"/>
    <property type="project" value="InterPro"/>
</dbReference>
<dbReference type="InterPro" id="IPR036890">
    <property type="entry name" value="HATPase_C_sf"/>
</dbReference>
<dbReference type="SMART" id="SM00388">
    <property type="entry name" value="HisKA"/>
    <property type="match status" value="1"/>
</dbReference>
<dbReference type="SMART" id="SM00387">
    <property type="entry name" value="HATPase_c"/>
    <property type="match status" value="1"/>
</dbReference>
<evidence type="ECO:0000256" key="9">
    <source>
        <dbReference type="ARBA" id="ARBA00023012"/>
    </source>
</evidence>